<dbReference type="AlphaFoldDB" id="A0A518ITW5"/>
<accession>A0A518ITW5</accession>
<sequence>MAVDTTVSRYRAALLQEAELEKRLIDARTERQICEKMLALRGSRGDDKSANRVHAEEVIAKHADRLEPSDWEMLDSEFCTTGEAARYTGLSATSIKRYCDRGDFATKRSSMKRRLISTVSLVEFMINGKTEETS</sequence>
<evidence type="ECO:0000313" key="2">
    <source>
        <dbReference type="EMBL" id="QDV56527.1"/>
    </source>
</evidence>
<reference evidence="2 3" key="1">
    <citation type="submission" date="2019-02" db="EMBL/GenBank/DDBJ databases">
        <title>Deep-cultivation of Planctomycetes and their phenomic and genomic characterization uncovers novel biology.</title>
        <authorList>
            <person name="Wiegand S."/>
            <person name="Jogler M."/>
            <person name="Boedeker C."/>
            <person name="Pinto D."/>
            <person name="Vollmers J."/>
            <person name="Rivas-Marin E."/>
            <person name="Kohn T."/>
            <person name="Peeters S.H."/>
            <person name="Heuer A."/>
            <person name="Rast P."/>
            <person name="Oberbeckmann S."/>
            <person name="Bunk B."/>
            <person name="Jeske O."/>
            <person name="Meyerdierks A."/>
            <person name="Storesund J.E."/>
            <person name="Kallscheuer N."/>
            <person name="Luecker S."/>
            <person name="Lage O.M."/>
            <person name="Pohl T."/>
            <person name="Merkel B.J."/>
            <person name="Hornburger P."/>
            <person name="Mueller R.-W."/>
            <person name="Bruemmer F."/>
            <person name="Labrenz M."/>
            <person name="Spormann A.M."/>
            <person name="Op den Camp H."/>
            <person name="Overmann J."/>
            <person name="Amann R."/>
            <person name="Jetten M.S.M."/>
            <person name="Mascher T."/>
            <person name="Medema M.H."/>
            <person name="Devos D.P."/>
            <person name="Kaster A.-K."/>
            <person name="Ovreas L."/>
            <person name="Rohde M."/>
            <person name="Galperin M.Y."/>
            <person name="Jogler C."/>
        </authorList>
    </citation>
    <scope>NUCLEOTIDE SEQUENCE [LARGE SCALE GENOMIC DNA]</scope>
    <source>
        <strain evidence="2 3">Mal33</strain>
    </source>
</reference>
<gene>
    <name evidence="2" type="ORF">Mal33_25180</name>
</gene>
<protein>
    <submittedName>
        <fullName evidence="2">Helix-turn-helix domain protein</fullName>
    </submittedName>
</protein>
<dbReference type="RefSeq" id="WP_145285077.1">
    <property type="nucleotide sequence ID" value="NZ_CP036318.1"/>
</dbReference>
<proteinExistence type="predicted"/>
<dbReference type="Proteomes" id="UP000316770">
    <property type="component" value="Chromosome"/>
</dbReference>
<evidence type="ECO:0000313" key="3">
    <source>
        <dbReference type="Proteomes" id="UP000316770"/>
    </source>
</evidence>
<organism evidence="2 3">
    <name type="scientific">Rosistilla oblonga</name>
    <dbReference type="NCBI Taxonomy" id="2527990"/>
    <lineage>
        <taxon>Bacteria</taxon>
        <taxon>Pseudomonadati</taxon>
        <taxon>Planctomycetota</taxon>
        <taxon>Planctomycetia</taxon>
        <taxon>Pirellulales</taxon>
        <taxon>Pirellulaceae</taxon>
        <taxon>Rosistilla</taxon>
    </lineage>
</organism>
<dbReference type="EMBL" id="CP036318">
    <property type="protein sequence ID" value="QDV56527.1"/>
    <property type="molecule type" value="Genomic_DNA"/>
</dbReference>
<keyword evidence="3" id="KW-1185">Reference proteome</keyword>
<name>A0A518ITW5_9BACT</name>
<feature type="domain" description="Helix-turn-helix" evidence="1">
    <location>
        <begin position="79"/>
        <end position="125"/>
    </location>
</feature>
<dbReference type="InterPro" id="IPR041657">
    <property type="entry name" value="HTH_17"/>
</dbReference>
<evidence type="ECO:0000259" key="1">
    <source>
        <dbReference type="Pfam" id="PF12728"/>
    </source>
</evidence>
<dbReference type="Pfam" id="PF12728">
    <property type="entry name" value="HTH_17"/>
    <property type="match status" value="1"/>
</dbReference>